<dbReference type="EMBL" id="KZ613937">
    <property type="protein sequence ID" value="PMD48016.1"/>
    <property type="molecule type" value="Genomic_DNA"/>
</dbReference>
<gene>
    <name evidence="2" type="ORF">L207DRAFT_303</name>
</gene>
<proteinExistence type="predicted"/>
<keyword evidence="3" id="KW-1185">Reference proteome</keyword>
<feature type="compositionally biased region" description="Polar residues" evidence="1">
    <location>
        <begin position="17"/>
        <end position="27"/>
    </location>
</feature>
<feature type="compositionally biased region" description="Low complexity" evidence="1">
    <location>
        <begin position="61"/>
        <end position="73"/>
    </location>
</feature>
<dbReference type="AlphaFoldDB" id="A0A2J6SB80"/>
<evidence type="ECO:0000313" key="2">
    <source>
        <dbReference type="EMBL" id="PMD48016.1"/>
    </source>
</evidence>
<evidence type="ECO:0000313" key="3">
    <source>
        <dbReference type="Proteomes" id="UP000235786"/>
    </source>
</evidence>
<feature type="region of interest" description="Disordered" evidence="1">
    <location>
        <begin position="1"/>
        <end position="164"/>
    </location>
</feature>
<accession>A0A2J6SB80</accession>
<dbReference type="Proteomes" id="UP000235786">
    <property type="component" value="Unassembled WGS sequence"/>
</dbReference>
<feature type="compositionally biased region" description="Polar residues" evidence="1">
    <location>
        <begin position="114"/>
        <end position="123"/>
    </location>
</feature>
<organism evidence="2 3">
    <name type="scientific">Hyaloscypha variabilis (strain UAMH 11265 / GT02V1 / F)</name>
    <name type="common">Meliniomyces variabilis</name>
    <dbReference type="NCBI Taxonomy" id="1149755"/>
    <lineage>
        <taxon>Eukaryota</taxon>
        <taxon>Fungi</taxon>
        <taxon>Dikarya</taxon>
        <taxon>Ascomycota</taxon>
        <taxon>Pezizomycotina</taxon>
        <taxon>Leotiomycetes</taxon>
        <taxon>Helotiales</taxon>
        <taxon>Hyaloscyphaceae</taxon>
        <taxon>Hyaloscypha</taxon>
        <taxon>Hyaloscypha variabilis</taxon>
    </lineage>
</organism>
<protein>
    <submittedName>
        <fullName evidence="2">Uncharacterized protein</fullName>
    </submittedName>
</protein>
<sequence length="261" mass="28656">MDSSKHLHPLTSHHNRSLSNVSATSDACTFHSAHDHPQSSHMEMRPLSSLSQQPPTPLLPSSPTTTKPLSPKLDSIKMSRQDSGYQESSPRTSTSSHHSSQTPSSTRPKRRSTDPSSKSSVRPSTKRATKSSSTAQVLRTSTSGSRPSLSTRHTSPFPRTDIQNIQQPYKFFQFPAPIISSLPPTLPSETEPEVEPEARPVIPATTQYWTSDQTRRLEYAAIDAAGKGVRGFFIRLVPDCILPPGSRRTRFCGDGEEGREG</sequence>
<reference evidence="2 3" key="1">
    <citation type="submission" date="2016-04" db="EMBL/GenBank/DDBJ databases">
        <title>A degradative enzymes factory behind the ericoid mycorrhizal symbiosis.</title>
        <authorList>
            <consortium name="DOE Joint Genome Institute"/>
            <person name="Martino E."/>
            <person name="Morin E."/>
            <person name="Grelet G."/>
            <person name="Kuo A."/>
            <person name="Kohler A."/>
            <person name="Daghino S."/>
            <person name="Barry K."/>
            <person name="Choi C."/>
            <person name="Cichocki N."/>
            <person name="Clum A."/>
            <person name="Copeland A."/>
            <person name="Hainaut M."/>
            <person name="Haridas S."/>
            <person name="Labutti K."/>
            <person name="Lindquist E."/>
            <person name="Lipzen A."/>
            <person name="Khouja H.-R."/>
            <person name="Murat C."/>
            <person name="Ohm R."/>
            <person name="Olson A."/>
            <person name="Spatafora J."/>
            <person name="Veneault-Fourrey C."/>
            <person name="Henrissat B."/>
            <person name="Grigoriev I."/>
            <person name="Martin F."/>
            <person name="Perotto S."/>
        </authorList>
    </citation>
    <scope>NUCLEOTIDE SEQUENCE [LARGE SCALE GENOMIC DNA]</scope>
    <source>
        <strain evidence="2 3">F</strain>
    </source>
</reference>
<feature type="compositionally biased region" description="Low complexity" evidence="1">
    <location>
        <begin position="88"/>
        <end position="106"/>
    </location>
</feature>
<feature type="compositionally biased region" description="Basic and acidic residues" evidence="1">
    <location>
        <begin position="32"/>
        <end position="44"/>
    </location>
</feature>
<feature type="compositionally biased region" description="Polar residues" evidence="1">
    <location>
        <begin position="136"/>
        <end position="154"/>
    </location>
</feature>
<feature type="compositionally biased region" description="Basic residues" evidence="1">
    <location>
        <begin position="1"/>
        <end position="16"/>
    </location>
</feature>
<dbReference type="OrthoDB" id="5366332at2759"/>
<evidence type="ECO:0000256" key="1">
    <source>
        <dbReference type="SAM" id="MobiDB-lite"/>
    </source>
</evidence>
<name>A0A2J6SB80_HYAVF</name>